<organism evidence="1 2">
    <name type="scientific">Liquidambar formosana</name>
    <name type="common">Formosan gum</name>
    <dbReference type="NCBI Taxonomy" id="63359"/>
    <lineage>
        <taxon>Eukaryota</taxon>
        <taxon>Viridiplantae</taxon>
        <taxon>Streptophyta</taxon>
        <taxon>Embryophyta</taxon>
        <taxon>Tracheophyta</taxon>
        <taxon>Spermatophyta</taxon>
        <taxon>Magnoliopsida</taxon>
        <taxon>eudicotyledons</taxon>
        <taxon>Gunneridae</taxon>
        <taxon>Pentapetalae</taxon>
        <taxon>Saxifragales</taxon>
        <taxon>Altingiaceae</taxon>
        <taxon>Liquidambar</taxon>
    </lineage>
</organism>
<dbReference type="Proteomes" id="UP001415857">
    <property type="component" value="Unassembled WGS sequence"/>
</dbReference>
<dbReference type="EMBL" id="JBBPBK010000008">
    <property type="protein sequence ID" value="KAK9280676.1"/>
    <property type="molecule type" value="Genomic_DNA"/>
</dbReference>
<dbReference type="AlphaFoldDB" id="A0AAP0WXL9"/>
<comment type="caution">
    <text evidence="1">The sequence shown here is derived from an EMBL/GenBank/DDBJ whole genome shotgun (WGS) entry which is preliminary data.</text>
</comment>
<sequence length="87" mass="10283">MITIVSWWNYCIPGAQAEGTQWDSADQKGTRWDTSHLRIDLILELNPHHHSRIPTERIFRSENFRIILLWSRPGGRELCEEVFHVTL</sequence>
<name>A0AAP0WXL9_LIQFO</name>
<evidence type="ECO:0000313" key="2">
    <source>
        <dbReference type="Proteomes" id="UP001415857"/>
    </source>
</evidence>
<gene>
    <name evidence="1" type="ORF">L1049_014374</name>
</gene>
<protein>
    <submittedName>
        <fullName evidence="1">Uncharacterized protein</fullName>
    </submittedName>
</protein>
<evidence type="ECO:0000313" key="1">
    <source>
        <dbReference type="EMBL" id="KAK9280676.1"/>
    </source>
</evidence>
<proteinExistence type="predicted"/>
<keyword evidence="2" id="KW-1185">Reference proteome</keyword>
<accession>A0AAP0WXL9</accession>
<reference evidence="1 2" key="1">
    <citation type="journal article" date="2024" name="Plant J.">
        <title>Genome sequences and population genomics reveal climatic adaptation and genomic divergence between two closely related sweetgum species.</title>
        <authorList>
            <person name="Xu W.Q."/>
            <person name="Ren C.Q."/>
            <person name="Zhang X.Y."/>
            <person name="Comes H.P."/>
            <person name="Liu X.H."/>
            <person name="Li Y.G."/>
            <person name="Kettle C.J."/>
            <person name="Jalonen R."/>
            <person name="Gaisberger H."/>
            <person name="Ma Y.Z."/>
            <person name="Qiu Y.X."/>
        </authorList>
    </citation>
    <scope>NUCLEOTIDE SEQUENCE [LARGE SCALE GENOMIC DNA]</scope>
    <source>
        <strain evidence="1">Hangzhou</strain>
    </source>
</reference>